<feature type="domain" description="PIR2-like helical" evidence="3">
    <location>
        <begin position="102"/>
        <end position="215"/>
    </location>
</feature>
<organism evidence="4">
    <name type="scientific">Fagus sylvatica</name>
    <name type="common">Beechnut</name>
    <dbReference type="NCBI Taxonomy" id="28930"/>
    <lineage>
        <taxon>Eukaryota</taxon>
        <taxon>Viridiplantae</taxon>
        <taxon>Streptophyta</taxon>
        <taxon>Embryophyta</taxon>
        <taxon>Tracheophyta</taxon>
        <taxon>Spermatophyta</taxon>
        <taxon>Magnoliopsida</taxon>
        <taxon>eudicotyledons</taxon>
        <taxon>Gunneridae</taxon>
        <taxon>Pentapetalae</taxon>
        <taxon>rosids</taxon>
        <taxon>fabids</taxon>
        <taxon>Fagales</taxon>
        <taxon>Fagaceae</taxon>
        <taxon>Fagus</taxon>
    </lineage>
</organism>
<dbReference type="PANTHER" id="PTHR46405:SF3">
    <property type="entry name" value="RING_U-BOX SUPERFAMILY PROTEIN"/>
    <property type="match status" value="1"/>
</dbReference>
<gene>
    <name evidence="4" type="ORF">FSB_LOCUS6670</name>
</gene>
<evidence type="ECO:0000259" key="3">
    <source>
        <dbReference type="Pfam" id="PF20235"/>
    </source>
</evidence>
<dbReference type="PANTHER" id="PTHR46405">
    <property type="entry name" value="OS05G0141500 PROTEIN"/>
    <property type="match status" value="1"/>
</dbReference>
<dbReference type="InterPro" id="IPR046527">
    <property type="entry name" value="PIR2-like_helical"/>
</dbReference>
<name>A0A2N9EV94_FAGSY</name>
<evidence type="ECO:0000313" key="4">
    <source>
        <dbReference type="EMBL" id="SPC78788.1"/>
    </source>
</evidence>
<keyword evidence="1" id="KW-0175">Coiled coil</keyword>
<feature type="region of interest" description="Disordered" evidence="2">
    <location>
        <begin position="1"/>
        <end position="34"/>
    </location>
</feature>
<feature type="compositionally biased region" description="Basic residues" evidence="2">
    <location>
        <begin position="1"/>
        <end position="11"/>
    </location>
</feature>
<evidence type="ECO:0000256" key="1">
    <source>
        <dbReference type="SAM" id="Coils"/>
    </source>
</evidence>
<sequence length="559" mass="63025">MKSKRKPRSRKPNNNPPRTMESNLELVPSKSDKNSVLGQALYHPTPRQCDPNPELDQASCGHSGKNNAICNLNLNQHVCSGFSVKNVKHYTDEQLEELLLKKLEAIYHEAYTRLISHGYQPDVVMKAILTNGHGFGNMDILTNIVQNSLGFLKTGFVIDKGNYKEGQQVFGDMKMLVKYSLPVMICLLQQVRPNLTKADALWCLLISNFHLGVASTVKVPGVTHEDESQVADNKDSVHDSSGVCKVEGNQLSGDGRTHDFSKNDLSGKLDVLLDRNCSIVKNFKLKPSLKAKLKMNIGNFAAAYHAGFEMSPKQLQASKSSLPSKNITDSFEWENSYMVNLVMGNLGNLSLHKKTESEPLNPKNEIVTSLVNNIKEMKKQVKEREEWAQEKVVQAAKKLSDDLSELGRLRLEREPEKKLVKGQADLEEETMTRLMELEDALRKAGCQADLAKAAIKKLEVENAVIRAEVEAFKLRASESNKMCLEVVRREKKYLKKILALEKQNKKYLEEIEEEKSQSLHLQQKLVDLKNAQEEIEVRYSLLLSINFRISYVKGLGHKS</sequence>
<dbReference type="InterPro" id="IPR046934">
    <property type="entry name" value="PIR2-like"/>
</dbReference>
<feature type="coiled-coil region" evidence="1">
    <location>
        <begin position="441"/>
        <end position="531"/>
    </location>
</feature>
<proteinExistence type="predicted"/>
<dbReference type="Pfam" id="PF20235">
    <property type="entry name" value="PIR2-like_helical"/>
    <property type="match status" value="1"/>
</dbReference>
<accession>A0A2N9EV94</accession>
<dbReference type="EMBL" id="OIVN01000349">
    <property type="protein sequence ID" value="SPC78788.1"/>
    <property type="molecule type" value="Genomic_DNA"/>
</dbReference>
<reference evidence="4" key="1">
    <citation type="submission" date="2018-02" db="EMBL/GenBank/DDBJ databases">
        <authorList>
            <person name="Cohen D.B."/>
            <person name="Kent A.D."/>
        </authorList>
    </citation>
    <scope>NUCLEOTIDE SEQUENCE</scope>
</reference>
<evidence type="ECO:0000256" key="2">
    <source>
        <dbReference type="SAM" id="MobiDB-lite"/>
    </source>
</evidence>
<protein>
    <recommendedName>
        <fullName evidence="3">PIR2-like helical domain-containing protein</fullName>
    </recommendedName>
</protein>
<dbReference type="AlphaFoldDB" id="A0A2N9EV94"/>